<evidence type="ECO:0000256" key="1">
    <source>
        <dbReference type="ARBA" id="ARBA00005272"/>
    </source>
</evidence>
<dbReference type="SUPFAM" id="SSF51905">
    <property type="entry name" value="FAD/NAD(P)-binding domain"/>
    <property type="match status" value="1"/>
</dbReference>
<dbReference type="GO" id="GO:0003954">
    <property type="term" value="F:NADH dehydrogenase activity"/>
    <property type="evidence" value="ECO:0007669"/>
    <property type="project" value="InterPro"/>
</dbReference>
<evidence type="ECO:0000313" key="7">
    <source>
        <dbReference type="EMBL" id="ARC53389.1"/>
    </source>
</evidence>
<keyword evidence="2" id="KW-0285">Flavoprotein</keyword>
<organism evidence="7 8">
    <name type="scientific">Candidatus Riesia pediculischaeffi</name>
    <dbReference type="NCBI Taxonomy" id="428411"/>
    <lineage>
        <taxon>Bacteria</taxon>
        <taxon>Pseudomonadati</taxon>
        <taxon>Pseudomonadota</taxon>
        <taxon>Gammaproteobacteria</taxon>
        <taxon>Enterobacterales</taxon>
        <taxon>Enterobacteriaceae</taxon>
        <taxon>Candidatus Riesia</taxon>
    </lineage>
</organism>
<dbReference type="KEGG" id="rped:AOQ87_01825"/>
<dbReference type="PRINTS" id="PR00411">
    <property type="entry name" value="PNDRDTASEI"/>
</dbReference>
<feature type="domain" description="FAD/NAD(P)-binding" evidence="6">
    <location>
        <begin position="6"/>
        <end position="337"/>
    </location>
</feature>
<dbReference type="InterPro" id="IPR036188">
    <property type="entry name" value="FAD/NAD-bd_sf"/>
</dbReference>
<dbReference type="PANTHER" id="PTHR43706:SF9">
    <property type="entry name" value="TYPE II NADH:QUINONE OXIDOREDUCTASE"/>
    <property type="match status" value="1"/>
</dbReference>
<dbReference type="Proteomes" id="UP000242793">
    <property type="component" value="Chromosome"/>
</dbReference>
<keyword evidence="8" id="KW-1185">Reference proteome</keyword>
<evidence type="ECO:0000256" key="4">
    <source>
        <dbReference type="ARBA" id="ARBA00023002"/>
    </source>
</evidence>
<gene>
    <name evidence="7" type="ORF">AOQ87_01825</name>
</gene>
<name>A0A1V0HKP1_9ENTR</name>
<evidence type="ECO:0000256" key="5">
    <source>
        <dbReference type="ARBA" id="ARBA00023027"/>
    </source>
</evidence>
<sequence length="434" mass="49213">MKKQKTIIVVGGGVGGLELVTRLGNSLGKSKIADIILVDRYHSHIWKPILHEVASGSINTNLKSISYFNHAYKNYFQFYLGELQDVDKERKTITISTMICRKDGKIFKKELKFDILVIALGSISNDFSIEGVKKYCIFLDNLEQANLLRNKMINLFIAKSSKREHKFDEMKIAIVGGGATGIELCAELLNTLHYLNKYKFEGYNNYQLKIYLLEAENRILPSLSESISQDVHNELEKIGISVLTKTKVNKVSQSELQTSSSKKIHADLIVWAAGIKVQDFIKRIDGISTNRINQIIVQPTLQSISDDTIFAIGDCAFLQEDKGGYVPPRAQAAHQMANICYKNILSMLERKKLKKYFYKDRGFLISLSKFNTVGSIFVDSINKEIPVCGKIARILYLSLYRRHQVTIQGLIRTGLSIVSDNLDKYLRSNHLNLY</sequence>
<dbReference type="InterPro" id="IPR045024">
    <property type="entry name" value="NDH-2"/>
</dbReference>
<dbReference type="RefSeq" id="WP_080626600.1">
    <property type="nucleotide sequence ID" value="NZ_CP012839.1"/>
</dbReference>
<reference evidence="7 8" key="1">
    <citation type="submission" date="2015-10" db="EMBL/GenBank/DDBJ databases">
        <title>Survey of human and primate louse endosymbionts.</title>
        <authorList>
            <person name="Boyd B.M."/>
        </authorList>
    </citation>
    <scope>NUCLEOTIDE SEQUENCE [LARGE SCALE GENOMIC DNA]</scope>
    <source>
        <strain evidence="7 8">PTSK</strain>
    </source>
</reference>
<keyword evidence="4" id="KW-0560">Oxidoreductase</keyword>
<keyword evidence="3" id="KW-0274">FAD</keyword>
<dbReference type="InterPro" id="IPR023753">
    <property type="entry name" value="FAD/NAD-binding_dom"/>
</dbReference>
<evidence type="ECO:0000256" key="3">
    <source>
        <dbReference type="ARBA" id="ARBA00022827"/>
    </source>
</evidence>
<protein>
    <submittedName>
        <fullName evidence="7">NADH dehydrogenase</fullName>
    </submittedName>
</protein>
<dbReference type="Pfam" id="PF07992">
    <property type="entry name" value="Pyr_redox_2"/>
    <property type="match status" value="1"/>
</dbReference>
<dbReference type="PANTHER" id="PTHR43706">
    <property type="entry name" value="NADH DEHYDROGENASE"/>
    <property type="match status" value="1"/>
</dbReference>
<keyword evidence="5" id="KW-0520">NAD</keyword>
<comment type="similarity">
    <text evidence="1">Belongs to the NADH dehydrogenase family.</text>
</comment>
<dbReference type="AlphaFoldDB" id="A0A1V0HKP1"/>
<proteinExistence type="inferred from homology"/>
<evidence type="ECO:0000259" key="6">
    <source>
        <dbReference type="Pfam" id="PF07992"/>
    </source>
</evidence>
<dbReference type="GO" id="GO:0008137">
    <property type="term" value="F:NADH dehydrogenase (ubiquinone) activity"/>
    <property type="evidence" value="ECO:0007669"/>
    <property type="project" value="TreeGrafter"/>
</dbReference>
<evidence type="ECO:0000313" key="8">
    <source>
        <dbReference type="Proteomes" id="UP000242793"/>
    </source>
</evidence>
<dbReference type="PRINTS" id="PR00368">
    <property type="entry name" value="FADPNR"/>
</dbReference>
<dbReference type="EMBL" id="CP012839">
    <property type="protein sequence ID" value="ARC53389.1"/>
    <property type="molecule type" value="Genomic_DNA"/>
</dbReference>
<dbReference type="Gene3D" id="3.50.50.100">
    <property type="match status" value="1"/>
</dbReference>
<accession>A0A1V0HKP1</accession>
<evidence type="ECO:0000256" key="2">
    <source>
        <dbReference type="ARBA" id="ARBA00022630"/>
    </source>
</evidence>
<dbReference type="STRING" id="428411.AOQ87_01825"/>